<accession>A0ABU5C2Y5</accession>
<sequence>MLEKFYFYYTNDLHSHFAQWPRVVRFLKDKKRRSRKKKRNLLAGGYWGPC</sequence>
<name>A0ABU5C2Y5_9BACI</name>
<dbReference type="EMBL" id="JAWDIP010000003">
    <property type="protein sequence ID" value="MDY0393193.1"/>
    <property type="molecule type" value="Genomic_DNA"/>
</dbReference>
<keyword evidence="2" id="KW-1185">Reference proteome</keyword>
<comment type="caution">
    <text evidence="1">The sequence shown here is derived from an EMBL/GenBank/DDBJ whole genome shotgun (WGS) entry which is preliminary data.</text>
</comment>
<dbReference type="Proteomes" id="UP001281447">
    <property type="component" value="Unassembled WGS sequence"/>
</dbReference>
<organism evidence="1 2">
    <name type="scientific">Tigheibacillus halophilus</name>
    <dbReference type="NCBI Taxonomy" id="361280"/>
    <lineage>
        <taxon>Bacteria</taxon>
        <taxon>Bacillati</taxon>
        <taxon>Bacillota</taxon>
        <taxon>Bacilli</taxon>
        <taxon>Bacillales</taxon>
        <taxon>Bacillaceae</taxon>
        <taxon>Tigheibacillus</taxon>
    </lineage>
</organism>
<evidence type="ECO:0000313" key="2">
    <source>
        <dbReference type="Proteomes" id="UP001281447"/>
    </source>
</evidence>
<gene>
    <name evidence="1" type="ORF">RWE15_00540</name>
</gene>
<proteinExistence type="predicted"/>
<evidence type="ECO:0000313" key="1">
    <source>
        <dbReference type="EMBL" id="MDY0393193.1"/>
    </source>
</evidence>
<reference evidence="1 2" key="1">
    <citation type="submission" date="2023-10" db="EMBL/GenBank/DDBJ databases">
        <title>Virgibacillus halophilus 5B73C genome.</title>
        <authorList>
            <person name="Miliotis G."/>
            <person name="Sengupta P."/>
            <person name="Hameed A."/>
            <person name="Chuvochina M."/>
            <person name="Mcdonagh F."/>
            <person name="Simpson A.C."/>
            <person name="Singh N.K."/>
            <person name="Rekha P.D."/>
            <person name="Raman K."/>
            <person name="Hugenholtz P."/>
            <person name="Venkateswaran K."/>
        </authorList>
    </citation>
    <scope>NUCLEOTIDE SEQUENCE [LARGE SCALE GENOMIC DNA]</scope>
    <source>
        <strain evidence="1 2">5B73C</strain>
    </source>
</reference>
<protein>
    <submittedName>
        <fullName evidence="1">Uncharacterized protein</fullName>
    </submittedName>
</protein>